<accession>A0A7K0G5W7</accession>
<evidence type="ECO:0000256" key="15">
    <source>
        <dbReference type="HAMAP-Rule" id="MF_00283"/>
    </source>
</evidence>
<dbReference type="SMART" id="SM00896">
    <property type="entry name" value="FDX-ACB"/>
    <property type="match status" value="1"/>
</dbReference>
<dbReference type="GO" id="GO:0000287">
    <property type="term" value="F:magnesium ion binding"/>
    <property type="evidence" value="ECO:0007669"/>
    <property type="project" value="UniProtKB-UniRule"/>
</dbReference>
<reference evidence="21" key="1">
    <citation type="submission" date="2019-08" db="EMBL/GenBank/DDBJ databases">
        <title>Arthrobacter sp. nov., isolated from plateau pika and Tibetan wild ass.</title>
        <authorList>
            <person name="Ge Y."/>
        </authorList>
    </citation>
    <scope>NUCLEOTIDE SEQUENCE [LARGE SCALE GENOMIC DNA]</scope>
    <source>
        <strain evidence="21">HF-1365</strain>
    </source>
</reference>
<dbReference type="HAMAP" id="MF_00283">
    <property type="entry name" value="Phe_tRNA_synth_beta1"/>
    <property type="match status" value="1"/>
</dbReference>
<keyword evidence="10 15" id="KW-0460">Magnesium</keyword>
<dbReference type="InterPro" id="IPR002547">
    <property type="entry name" value="tRNA-bd_dom"/>
</dbReference>
<evidence type="ECO:0000259" key="18">
    <source>
        <dbReference type="PROSITE" id="PS51447"/>
    </source>
</evidence>
<dbReference type="FunFam" id="3.30.70.380:FF:000001">
    <property type="entry name" value="Phenylalanine--tRNA ligase beta subunit"/>
    <property type="match status" value="1"/>
</dbReference>
<dbReference type="NCBIfam" id="TIGR00472">
    <property type="entry name" value="pheT_bact"/>
    <property type="match status" value="1"/>
</dbReference>
<dbReference type="SMART" id="SM00874">
    <property type="entry name" value="B5"/>
    <property type="match status" value="1"/>
</dbReference>
<dbReference type="InterPro" id="IPR033714">
    <property type="entry name" value="tRNA_bind_bactPheRS"/>
</dbReference>
<dbReference type="CDD" id="cd00769">
    <property type="entry name" value="PheRS_beta_core"/>
    <property type="match status" value="1"/>
</dbReference>
<evidence type="ECO:0000256" key="10">
    <source>
        <dbReference type="ARBA" id="ARBA00022842"/>
    </source>
</evidence>
<dbReference type="InterPro" id="IPR041616">
    <property type="entry name" value="PheRS_beta_core"/>
</dbReference>
<evidence type="ECO:0000256" key="3">
    <source>
        <dbReference type="ARBA" id="ARBA00011209"/>
    </source>
</evidence>
<evidence type="ECO:0000256" key="1">
    <source>
        <dbReference type="ARBA" id="ARBA00004496"/>
    </source>
</evidence>
<evidence type="ECO:0000313" key="21">
    <source>
        <dbReference type="Proteomes" id="UP000470010"/>
    </source>
</evidence>
<dbReference type="SUPFAM" id="SSF46955">
    <property type="entry name" value="Putative DNA-binding domain"/>
    <property type="match status" value="1"/>
</dbReference>
<evidence type="ECO:0000256" key="6">
    <source>
        <dbReference type="ARBA" id="ARBA00022598"/>
    </source>
</evidence>
<keyword evidence="4 15" id="KW-0963">Cytoplasm</keyword>
<feature type="binding site" evidence="15">
    <location>
        <position position="495"/>
    </location>
    <ligand>
        <name>Mg(2+)</name>
        <dbReference type="ChEBI" id="CHEBI:18420"/>
        <note>shared with alpha subunit</note>
    </ligand>
</feature>
<evidence type="ECO:0000256" key="9">
    <source>
        <dbReference type="ARBA" id="ARBA00022840"/>
    </source>
</evidence>
<dbReference type="PANTHER" id="PTHR10947">
    <property type="entry name" value="PHENYLALANYL-TRNA SYNTHETASE BETA CHAIN AND LEUCINE-RICH REPEAT-CONTAINING PROTEIN 47"/>
    <property type="match status" value="1"/>
</dbReference>
<feature type="domain" description="TRNA-binding" evidence="17">
    <location>
        <begin position="39"/>
        <end position="156"/>
    </location>
</feature>
<feature type="domain" description="B5" evidence="19">
    <location>
        <begin position="415"/>
        <end position="508"/>
    </location>
</feature>
<dbReference type="InterPro" id="IPR045060">
    <property type="entry name" value="Phe-tRNA-ligase_IIc_bsu"/>
</dbReference>
<keyword evidence="8 15" id="KW-0547">Nucleotide-binding</keyword>
<dbReference type="EC" id="6.1.1.20" evidence="15"/>
<evidence type="ECO:0000256" key="5">
    <source>
        <dbReference type="ARBA" id="ARBA00022555"/>
    </source>
</evidence>
<dbReference type="CDD" id="cd02796">
    <property type="entry name" value="tRNA_bind_bactPheRS"/>
    <property type="match status" value="1"/>
</dbReference>
<dbReference type="Pfam" id="PF03483">
    <property type="entry name" value="B3_4"/>
    <property type="match status" value="1"/>
</dbReference>
<dbReference type="PROSITE" id="PS51483">
    <property type="entry name" value="B5"/>
    <property type="match status" value="1"/>
</dbReference>
<keyword evidence="5 16" id="KW-0820">tRNA-binding</keyword>
<dbReference type="GO" id="GO:0006432">
    <property type="term" value="P:phenylalanyl-tRNA aminoacylation"/>
    <property type="evidence" value="ECO:0007669"/>
    <property type="project" value="UniProtKB-UniRule"/>
</dbReference>
<dbReference type="InterPro" id="IPR036690">
    <property type="entry name" value="Fdx_antiC-bd_sf"/>
</dbReference>
<dbReference type="Pfam" id="PF03484">
    <property type="entry name" value="B5"/>
    <property type="match status" value="1"/>
</dbReference>
<dbReference type="Pfam" id="PF01588">
    <property type="entry name" value="tRNA_bind"/>
    <property type="match status" value="1"/>
</dbReference>
<dbReference type="Pfam" id="PF03147">
    <property type="entry name" value="FDX-ACB"/>
    <property type="match status" value="1"/>
</dbReference>
<proteinExistence type="inferred from homology"/>
<dbReference type="InterPro" id="IPR045864">
    <property type="entry name" value="aa-tRNA-synth_II/BPL/LPL"/>
</dbReference>
<dbReference type="GO" id="GO:0009328">
    <property type="term" value="C:phenylalanine-tRNA ligase complex"/>
    <property type="evidence" value="ECO:0007669"/>
    <property type="project" value="TreeGrafter"/>
</dbReference>
<keyword evidence="11 16" id="KW-0694">RNA-binding</keyword>
<dbReference type="InterPro" id="IPR009061">
    <property type="entry name" value="DNA-bd_dom_put_sf"/>
</dbReference>
<dbReference type="Gene3D" id="3.50.40.10">
    <property type="entry name" value="Phenylalanyl-trna Synthetase, Chain B, domain 3"/>
    <property type="match status" value="1"/>
</dbReference>
<dbReference type="Proteomes" id="UP000470010">
    <property type="component" value="Unassembled WGS sequence"/>
</dbReference>
<evidence type="ECO:0000256" key="2">
    <source>
        <dbReference type="ARBA" id="ARBA00008653"/>
    </source>
</evidence>
<dbReference type="Gene3D" id="3.30.70.380">
    <property type="entry name" value="Ferrodoxin-fold anticodon-binding domain"/>
    <property type="match status" value="1"/>
</dbReference>
<dbReference type="SUPFAM" id="SSF55681">
    <property type="entry name" value="Class II aaRS and biotin synthetases"/>
    <property type="match status" value="1"/>
</dbReference>
<comment type="catalytic activity">
    <reaction evidence="14 15">
        <text>tRNA(Phe) + L-phenylalanine + ATP = L-phenylalanyl-tRNA(Phe) + AMP + diphosphate + H(+)</text>
        <dbReference type="Rhea" id="RHEA:19413"/>
        <dbReference type="Rhea" id="RHEA-COMP:9668"/>
        <dbReference type="Rhea" id="RHEA-COMP:9699"/>
        <dbReference type="ChEBI" id="CHEBI:15378"/>
        <dbReference type="ChEBI" id="CHEBI:30616"/>
        <dbReference type="ChEBI" id="CHEBI:33019"/>
        <dbReference type="ChEBI" id="CHEBI:58095"/>
        <dbReference type="ChEBI" id="CHEBI:78442"/>
        <dbReference type="ChEBI" id="CHEBI:78531"/>
        <dbReference type="ChEBI" id="CHEBI:456215"/>
        <dbReference type="EC" id="6.1.1.20"/>
    </reaction>
</comment>
<evidence type="ECO:0000313" key="20">
    <source>
        <dbReference type="EMBL" id="MRX79205.1"/>
    </source>
</evidence>
<keyword evidence="13 15" id="KW-0030">Aminoacyl-tRNA synthetase</keyword>
<dbReference type="Gene3D" id="3.30.930.10">
    <property type="entry name" value="Bira Bifunctional Protein, Domain 2"/>
    <property type="match status" value="1"/>
</dbReference>
<dbReference type="SUPFAM" id="SSF50249">
    <property type="entry name" value="Nucleic acid-binding proteins"/>
    <property type="match status" value="1"/>
</dbReference>
<dbReference type="Pfam" id="PF17759">
    <property type="entry name" value="tRNA_synthFbeta"/>
    <property type="match status" value="1"/>
</dbReference>
<evidence type="ECO:0000256" key="7">
    <source>
        <dbReference type="ARBA" id="ARBA00022723"/>
    </source>
</evidence>
<dbReference type="SMART" id="SM00873">
    <property type="entry name" value="B3_4"/>
    <property type="match status" value="1"/>
</dbReference>
<comment type="subcellular location">
    <subcellularLocation>
        <location evidence="1 15">Cytoplasm</location>
    </subcellularLocation>
</comment>
<dbReference type="PROSITE" id="PS51447">
    <property type="entry name" value="FDX_ACB"/>
    <property type="match status" value="1"/>
</dbReference>
<dbReference type="InterPro" id="IPR005146">
    <property type="entry name" value="B3/B4_tRNA-bd"/>
</dbReference>
<feature type="binding site" evidence="15">
    <location>
        <position position="496"/>
    </location>
    <ligand>
        <name>Mg(2+)</name>
        <dbReference type="ChEBI" id="CHEBI:18420"/>
        <note>shared with alpha subunit</note>
    </ligand>
</feature>
<evidence type="ECO:0000256" key="4">
    <source>
        <dbReference type="ARBA" id="ARBA00022490"/>
    </source>
</evidence>
<comment type="caution">
    <text evidence="20">The sequence shown here is derived from an EMBL/GenBank/DDBJ whole genome shotgun (WGS) entry which is preliminary data.</text>
</comment>
<keyword evidence="6 15" id="KW-0436">Ligase</keyword>
<dbReference type="SUPFAM" id="SSF54991">
    <property type="entry name" value="Anticodon-binding domain of PheRS"/>
    <property type="match status" value="1"/>
</dbReference>
<gene>
    <name evidence="15" type="primary">pheT</name>
    <name evidence="20" type="ORF">GJE22_01055</name>
</gene>
<dbReference type="GO" id="GO:0004826">
    <property type="term" value="F:phenylalanine-tRNA ligase activity"/>
    <property type="evidence" value="ECO:0007669"/>
    <property type="project" value="UniProtKB-UniRule"/>
</dbReference>
<feature type="binding site" evidence="15">
    <location>
        <position position="486"/>
    </location>
    <ligand>
        <name>Mg(2+)</name>
        <dbReference type="ChEBI" id="CHEBI:18420"/>
        <note>shared with alpha subunit</note>
    </ligand>
</feature>
<comment type="similarity">
    <text evidence="2 15">Belongs to the phenylalanyl-tRNA synthetase beta subunit family. Type 1 subfamily.</text>
</comment>
<dbReference type="InterPro" id="IPR005121">
    <property type="entry name" value="Fdx_antiC-bd"/>
</dbReference>
<dbReference type="InterPro" id="IPR020825">
    <property type="entry name" value="Phe-tRNA_synthase-like_B3/B4"/>
</dbReference>
<evidence type="ECO:0000256" key="16">
    <source>
        <dbReference type="PROSITE-ProRule" id="PRU00209"/>
    </source>
</evidence>
<dbReference type="FunFam" id="2.40.50.140:FF:000045">
    <property type="entry name" value="Phenylalanine--tRNA ligase beta subunit"/>
    <property type="match status" value="1"/>
</dbReference>
<dbReference type="Gene3D" id="3.30.56.10">
    <property type="match status" value="2"/>
</dbReference>
<keyword evidence="21" id="KW-1185">Reference proteome</keyword>
<evidence type="ECO:0000256" key="11">
    <source>
        <dbReference type="ARBA" id="ARBA00022884"/>
    </source>
</evidence>
<dbReference type="PROSITE" id="PS50886">
    <property type="entry name" value="TRBD"/>
    <property type="match status" value="1"/>
</dbReference>
<protein>
    <recommendedName>
        <fullName evidence="15">Phenylalanine--tRNA ligase beta subunit</fullName>
        <ecNumber evidence="15">6.1.1.20</ecNumber>
    </recommendedName>
    <alternativeName>
        <fullName evidence="15">Phenylalanyl-tRNA synthetase beta subunit</fullName>
        <shortName evidence="15">PheRS</shortName>
    </alternativeName>
</protein>
<evidence type="ECO:0000256" key="14">
    <source>
        <dbReference type="ARBA" id="ARBA00049255"/>
    </source>
</evidence>
<evidence type="ECO:0000259" key="19">
    <source>
        <dbReference type="PROSITE" id="PS51483"/>
    </source>
</evidence>
<dbReference type="GO" id="GO:0005524">
    <property type="term" value="F:ATP binding"/>
    <property type="evidence" value="ECO:0007669"/>
    <property type="project" value="UniProtKB-UniRule"/>
</dbReference>
<dbReference type="RefSeq" id="WP_144687328.1">
    <property type="nucleotide sequence ID" value="NZ_VLLQ01000001.1"/>
</dbReference>
<evidence type="ECO:0000259" key="17">
    <source>
        <dbReference type="PROSITE" id="PS50886"/>
    </source>
</evidence>
<evidence type="ECO:0000256" key="12">
    <source>
        <dbReference type="ARBA" id="ARBA00022917"/>
    </source>
</evidence>
<evidence type="ECO:0000256" key="13">
    <source>
        <dbReference type="ARBA" id="ARBA00023146"/>
    </source>
</evidence>
<dbReference type="InterPro" id="IPR005147">
    <property type="entry name" value="tRNA_synthase_B5-dom"/>
</dbReference>
<dbReference type="PANTHER" id="PTHR10947:SF0">
    <property type="entry name" value="PHENYLALANINE--TRNA LIGASE BETA SUBUNIT"/>
    <property type="match status" value="1"/>
</dbReference>
<feature type="binding site" evidence="15">
    <location>
        <position position="492"/>
    </location>
    <ligand>
        <name>Mg(2+)</name>
        <dbReference type="ChEBI" id="CHEBI:18420"/>
        <note>shared with alpha subunit</note>
    </ligand>
</feature>
<dbReference type="EMBL" id="VTFZ01000001">
    <property type="protein sequence ID" value="MRX79205.1"/>
    <property type="molecule type" value="Genomic_DNA"/>
</dbReference>
<dbReference type="GO" id="GO:0000049">
    <property type="term" value="F:tRNA binding"/>
    <property type="evidence" value="ECO:0007669"/>
    <property type="project" value="UniProtKB-UniRule"/>
</dbReference>
<dbReference type="InterPro" id="IPR004532">
    <property type="entry name" value="Phe-tRNA-ligase_IIc_bsu_bact"/>
</dbReference>
<evidence type="ECO:0000256" key="8">
    <source>
        <dbReference type="ARBA" id="ARBA00022741"/>
    </source>
</evidence>
<keyword evidence="7 15" id="KW-0479">Metal-binding</keyword>
<comment type="cofactor">
    <cofactor evidence="15">
        <name>Mg(2+)</name>
        <dbReference type="ChEBI" id="CHEBI:18420"/>
    </cofactor>
    <text evidence="15">Binds 2 magnesium ions per tetramer.</text>
</comment>
<keyword evidence="9 15" id="KW-0067">ATP-binding</keyword>
<comment type="subunit">
    <text evidence="3 15">Tetramer of two alpha and two beta subunits.</text>
</comment>
<organism evidence="20 21">
    <name type="scientific">Enorma shizhengliae</name>
    <dbReference type="NCBI Taxonomy" id="2606615"/>
    <lineage>
        <taxon>Bacteria</taxon>
        <taxon>Bacillati</taxon>
        <taxon>Actinomycetota</taxon>
        <taxon>Coriobacteriia</taxon>
        <taxon>Coriobacteriales</taxon>
        <taxon>Coriobacteriaceae</taxon>
        <taxon>Enorma</taxon>
    </lineage>
</organism>
<feature type="domain" description="FDX-ACB" evidence="18">
    <location>
        <begin position="740"/>
        <end position="834"/>
    </location>
</feature>
<keyword evidence="12 15" id="KW-0648">Protein biosynthesis</keyword>
<dbReference type="AlphaFoldDB" id="A0A7K0G5W7"/>
<dbReference type="SUPFAM" id="SSF56037">
    <property type="entry name" value="PheT/TilS domain"/>
    <property type="match status" value="1"/>
</dbReference>
<dbReference type="Gene3D" id="2.40.50.140">
    <property type="entry name" value="Nucleic acid-binding proteins"/>
    <property type="match status" value="1"/>
</dbReference>
<dbReference type="InterPro" id="IPR012340">
    <property type="entry name" value="NA-bd_OB-fold"/>
</dbReference>
<name>A0A7K0G5W7_9ACTN</name>
<sequence length="835" mass="90720">MRVSYNWLQELIDVPESPEELSREFIRTGTEVEAIDTVGESFDHVVTAKVVSKEPHPDSDHMWVTMVDVGGYNLGEDGSPEPLQIVCGAQNFEQGDHIVTALVGAELPGGIKIKKSKLRGVVSYGMNCSARELGLSGDHSGIMILPADAPVGVPFAEYRGTSDTVLDCEITPNRPDCLSMVGMAREVGAIFDRDTHIELPTIKQEVGRPTADEVSLAIADEGLCSRYVARIVRNVKVGPSPEWMVERLAAAGVRSINNIVDITNYVMMLTGQPLHAFDLDTFAERDGHRRVVVRGAHEGEVFQTLDGVERTLDEGMGLITDGERPVALAGVMGGMDSEIEDDTRDVLIESACFDAGRTSHTSRDLQLISEASIRFERQVDEAGCVDVANITAALIEELAGGEVAPGYVDLYPAPKVQPELVLRQERVDLICGAQISPEFIKRALTRLGCTVRVDAASAGGAGADAAAGGTGAAGTFRVVPPSFRPDLEREIDLIEEVLRLWGMDRVEATIPAAKNHIGGLTHEQRLLRRVGAILRSCGLNETTTYSFAAPGDLEKTRMSTEGRGLPVVIMNPLVAEQTEMRRSLLPGLLQSVAYNNAHGTANVHLYEMGTLFCGRENASLPKERRSLAGVLSGAWGDVTWNQKFAPLRFFDGKGVVEELLAQLRVEKVRFRPAEGDGYAFLQPGRGAEVLAGGTVLGWVGEIHPEVRDAYGIDLPVVAFELSLDALITCSRDQQAYRDFSSYPAVEMDLAIVVDEGVTCEDLERRLQSAGGKLLRGVRLFDVYRDDKRVGEGKKSMAFALTYRADDHTLTSEEVEKVHQKLVTKVCKATGGEVRA</sequence>